<reference evidence="1" key="2">
    <citation type="submission" date="2020-09" db="EMBL/GenBank/DDBJ databases">
        <authorList>
            <person name="Sun Q."/>
            <person name="Ohkuma M."/>
        </authorList>
    </citation>
    <scope>NUCLEOTIDE SEQUENCE</scope>
    <source>
        <strain evidence="1">JCM 5069</strain>
    </source>
</reference>
<name>A0A919KY26_9ACTN</name>
<reference evidence="1" key="1">
    <citation type="journal article" date="2014" name="Int. J. Syst. Evol. Microbiol.">
        <title>Complete genome sequence of Corynebacterium casei LMG S-19264T (=DSM 44701T), isolated from a smear-ripened cheese.</title>
        <authorList>
            <consortium name="US DOE Joint Genome Institute (JGI-PGF)"/>
            <person name="Walter F."/>
            <person name="Albersmeier A."/>
            <person name="Kalinowski J."/>
            <person name="Ruckert C."/>
        </authorList>
    </citation>
    <scope>NUCLEOTIDE SEQUENCE</scope>
    <source>
        <strain evidence="1">JCM 5069</strain>
    </source>
</reference>
<dbReference type="Proteomes" id="UP000603708">
    <property type="component" value="Unassembled WGS sequence"/>
</dbReference>
<keyword evidence="2" id="KW-1185">Reference proteome</keyword>
<accession>A0A919KY26</accession>
<organism evidence="1 2">
    <name type="scientific">Streptomyces sulfonofaciens</name>
    <dbReference type="NCBI Taxonomy" id="68272"/>
    <lineage>
        <taxon>Bacteria</taxon>
        <taxon>Bacillati</taxon>
        <taxon>Actinomycetota</taxon>
        <taxon>Actinomycetes</taxon>
        <taxon>Kitasatosporales</taxon>
        <taxon>Streptomycetaceae</taxon>
        <taxon>Streptomyces</taxon>
    </lineage>
</organism>
<proteinExistence type="predicted"/>
<gene>
    <name evidence="1" type="ORF">GCM10018793_24210</name>
</gene>
<dbReference type="AlphaFoldDB" id="A0A919KY26"/>
<comment type="caution">
    <text evidence="1">The sequence shown here is derived from an EMBL/GenBank/DDBJ whole genome shotgun (WGS) entry which is preliminary data.</text>
</comment>
<dbReference type="EMBL" id="BNCD01000006">
    <property type="protein sequence ID" value="GHH77067.1"/>
    <property type="molecule type" value="Genomic_DNA"/>
</dbReference>
<evidence type="ECO:0000313" key="1">
    <source>
        <dbReference type="EMBL" id="GHH77067.1"/>
    </source>
</evidence>
<protein>
    <submittedName>
        <fullName evidence="1">Uncharacterized protein</fullName>
    </submittedName>
</protein>
<evidence type="ECO:0000313" key="2">
    <source>
        <dbReference type="Proteomes" id="UP000603708"/>
    </source>
</evidence>
<sequence length="46" mass="5251">MLVEDVDLPPFARIRRPVDLRDPGSDRFDQSLAMLVRAVRPRSDAT</sequence>
<dbReference type="RefSeq" id="WP_229924555.1">
    <property type="nucleotide sequence ID" value="NZ_BNCD01000006.1"/>
</dbReference>